<gene>
    <name evidence="2" type="ORF">PCANC_25349</name>
</gene>
<feature type="chain" id="PRO_5014846806" description="Secreted protein" evidence="1">
    <location>
        <begin position="22"/>
        <end position="131"/>
    </location>
</feature>
<name>A0A2N5S0L1_9BASI</name>
<keyword evidence="1" id="KW-0732">Signal</keyword>
<protein>
    <recommendedName>
        <fullName evidence="4">Secreted protein</fullName>
    </recommendedName>
</protein>
<reference evidence="2 3" key="1">
    <citation type="submission" date="2017-11" db="EMBL/GenBank/DDBJ databases">
        <title>De novo assembly and phasing of dikaryotic genomes from two isolates of Puccinia coronata f. sp. avenae, the causal agent of oat crown rust.</title>
        <authorList>
            <person name="Miller M.E."/>
            <person name="Zhang Y."/>
            <person name="Omidvar V."/>
            <person name="Sperschneider J."/>
            <person name="Schwessinger B."/>
            <person name="Raley C."/>
            <person name="Palmer J.M."/>
            <person name="Garnica D."/>
            <person name="Upadhyaya N."/>
            <person name="Rathjen J."/>
            <person name="Taylor J.M."/>
            <person name="Park R.F."/>
            <person name="Dodds P.N."/>
            <person name="Hirsch C.D."/>
            <person name="Kianian S.F."/>
            <person name="Figueroa M."/>
        </authorList>
    </citation>
    <scope>NUCLEOTIDE SEQUENCE [LARGE SCALE GENOMIC DNA]</scope>
    <source>
        <strain evidence="2">12NC29</strain>
    </source>
</reference>
<sequence length="131" mass="14497">MRCRISYYVLYLPISVSLITATSELTRSITQKDPCDDWNLTLDEFLRKSNKQAISSQAVDHSEHTDQHAEDKLVGGTFCASPEIPSVPTSRLHSSFPARYVEDPLAQQRSTTTVARGIPLYGAACKTCSGF</sequence>
<dbReference type="AlphaFoldDB" id="A0A2N5S0L1"/>
<evidence type="ECO:0000256" key="1">
    <source>
        <dbReference type="SAM" id="SignalP"/>
    </source>
</evidence>
<dbReference type="Proteomes" id="UP000235388">
    <property type="component" value="Unassembled WGS sequence"/>
</dbReference>
<proteinExistence type="predicted"/>
<evidence type="ECO:0008006" key="4">
    <source>
        <dbReference type="Google" id="ProtNLM"/>
    </source>
</evidence>
<keyword evidence="3" id="KW-1185">Reference proteome</keyword>
<evidence type="ECO:0000313" key="3">
    <source>
        <dbReference type="Proteomes" id="UP000235388"/>
    </source>
</evidence>
<accession>A0A2N5S0L1</accession>
<comment type="caution">
    <text evidence="2">The sequence shown here is derived from an EMBL/GenBank/DDBJ whole genome shotgun (WGS) entry which is preliminary data.</text>
</comment>
<organism evidence="2 3">
    <name type="scientific">Puccinia coronata f. sp. avenae</name>
    <dbReference type="NCBI Taxonomy" id="200324"/>
    <lineage>
        <taxon>Eukaryota</taxon>
        <taxon>Fungi</taxon>
        <taxon>Dikarya</taxon>
        <taxon>Basidiomycota</taxon>
        <taxon>Pucciniomycotina</taxon>
        <taxon>Pucciniomycetes</taxon>
        <taxon>Pucciniales</taxon>
        <taxon>Pucciniaceae</taxon>
        <taxon>Puccinia</taxon>
    </lineage>
</organism>
<feature type="signal peptide" evidence="1">
    <location>
        <begin position="1"/>
        <end position="21"/>
    </location>
</feature>
<evidence type="ECO:0000313" key="2">
    <source>
        <dbReference type="EMBL" id="PLW06785.1"/>
    </source>
</evidence>
<dbReference type="EMBL" id="PGCJ01001282">
    <property type="protein sequence ID" value="PLW06785.1"/>
    <property type="molecule type" value="Genomic_DNA"/>
</dbReference>